<dbReference type="Pfam" id="PF12844">
    <property type="entry name" value="HTH_19"/>
    <property type="match status" value="1"/>
</dbReference>
<dbReference type="PROSITE" id="PS50943">
    <property type="entry name" value="HTH_CROC1"/>
    <property type="match status" value="1"/>
</dbReference>
<feature type="domain" description="HTH cro/C1-type" evidence="1">
    <location>
        <begin position="8"/>
        <end position="63"/>
    </location>
</feature>
<dbReference type="CDD" id="cd00093">
    <property type="entry name" value="HTH_XRE"/>
    <property type="match status" value="1"/>
</dbReference>
<dbReference type="SUPFAM" id="SSF47413">
    <property type="entry name" value="lambda repressor-like DNA-binding domains"/>
    <property type="match status" value="1"/>
</dbReference>
<dbReference type="AlphaFoldDB" id="A0A1E5LES1"/>
<dbReference type="SMART" id="SM00530">
    <property type="entry name" value="HTH_XRE"/>
    <property type="match status" value="1"/>
</dbReference>
<accession>A0A1E5LES1</accession>
<dbReference type="InterPro" id="IPR001387">
    <property type="entry name" value="Cro/C1-type_HTH"/>
</dbReference>
<evidence type="ECO:0000313" key="3">
    <source>
        <dbReference type="Proteomes" id="UP000095209"/>
    </source>
</evidence>
<keyword evidence="3" id="KW-1185">Reference proteome</keyword>
<evidence type="ECO:0000259" key="1">
    <source>
        <dbReference type="PROSITE" id="PS50943"/>
    </source>
</evidence>
<comment type="caution">
    <text evidence="2">The sequence shown here is derived from an EMBL/GenBank/DDBJ whole genome shotgun (WGS) entry which is preliminary data.</text>
</comment>
<gene>
    <name evidence="2" type="ORF">BFG57_15265</name>
</gene>
<organism evidence="2 3">
    <name type="scientific">Bacillus solimangrovi</name>
    <dbReference type="NCBI Taxonomy" id="1305675"/>
    <lineage>
        <taxon>Bacteria</taxon>
        <taxon>Bacillati</taxon>
        <taxon>Bacillota</taxon>
        <taxon>Bacilli</taxon>
        <taxon>Bacillales</taxon>
        <taxon>Bacillaceae</taxon>
        <taxon>Bacillus</taxon>
    </lineage>
</organism>
<sequence length="120" mass="13822">MNELGQKIRTIRTQKGIGLNALAKKLDISSGYLSNLETGKTDTVQLSIIPKLQQELNINWSDIFQSESNSTEQFNEIHFRIERLSHHLKELEKIRPDIAQYLISIVEQGIDTFQEGQPYH</sequence>
<dbReference type="Gene3D" id="1.10.260.40">
    <property type="entry name" value="lambda repressor-like DNA-binding domains"/>
    <property type="match status" value="1"/>
</dbReference>
<dbReference type="InterPro" id="IPR010982">
    <property type="entry name" value="Lambda_DNA-bd_dom_sf"/>
</dbReference>
<dbReference type="EMBL" id="MJEH01000025">
    <property type="protein sequence ID" value="OEH92569.1"/>
    <property type="molecule type" value="Genomic_DNA"/>
</dbReference>
<dbReference type="RefSeq" id="WP_069717423.1">
    <property type="nucleotide sequence ID" value="NZ_MJEH01000025.1"/>
</dbReference>
<protein>
    <recommendedName>
        <fullName evidence="1">HTH cro/C1-type domain-containing protein</fullName>
    </recommendedName>
</protein>
<dbReference type="Proteomes" id="UP000095209">
    <property type="component" value="Unassembled WGS sequence"/>
</dbReference>
<evidence type="ECO:0000313" key="2">
    <source>
        <dbReference type="EMBL" id="OEH92569.1"/>
    </source>
</evidence>
<proteinExistence type="predicted"/>
<dbReference type="OrthoDB" id="2615321at2"/>
<reference evidence="2 3" key="1">
    <citation type="submission" date="2016-08" db="EMBL/GenBank/DDBJ databases">
        <title>Genome of Bacillus solimangrovi GH2-4.</title>
        <authorList>
            <person name="Lim S."/>
            <person name="Kim B.-C."/>
        </authorList>
    </citation>
    <scope>NUCLEOTIDE SEQUENCE [LARGE SCALE GENOMIC DNA]</scope>
    <source>
        <strain evidence="2 3">GH2-4</strain>
    </source>
</reference>
<dbReference type="GO" id="GO:0003677">
    <property type="term" value="F:DNA binding"/>
    <property type="evidence" value="ECO:0007669"/>
    <property type="project" value="InterPro"/>
</dbReference>
<name>A0A1E5LES1_9BACI</name>
<dbReference type="STRING" id="1305675.BFG57_15265"/>